<evidence type="ECO:0000313" key="8">
    <source>
        <dbReference type="Proteomes" id="UP000275078"/>
    </source>
</evidence>
<protein>
    <recommendedName>
        <fullName evidence="9">Endoplasmic reticulum-based factor for assembly of V-ATPase</fullName>
    </recommendedName>
</protein>
<reference evidence="7 8" key="1">
    <citation type="journal article" date="2018" name="Nat. Ecol. Evol.">
        <title>Pezizomycetes genomes reveal the molecular basis of ectomycorrhizal truffle lifestyle.</title>
        <authorList>
            <person name="Murat C."/>
            <person name="Payen T."/>
            <person name="Noel B."/>
            <person name="Kuo A."/>
            <person name="Morin E."/>
            <person name="Chen J."/>
            <person name="Kohler A."/>
            <person name="Krizsan K."/>
            <person name="Balestrini R."/>
            <person name="Da Silva C."/>
            <person name="Montanini B."/>
            <person name="Hainaut M."/>
            <person name="Levati E."/>
            <person name="Barry K.W."/>
            <person name="Belfiori B."/>
            <person name="Cichocki N."/>
            <person name="Clum A."/>
            <person name="Dockter R.B."/>
            <person name="Fauchery L."/>
            <person name="Guy J."/>
            <person name="Iotti M."/>
            <person name="Le Tacon F."/>
            <person name="Lindquist E.A."/>
            <person name="Lipzen A."/>
            <person name="Malagnac F."/>
            <person name="Mello A."/>
            <person name="Molinier V."/>
            <person name="Miyauchi S."/>
            <person name="Poulain J."/>
            <person name="Riccioni C."/>
            <person name="Rubini A."/>
            <person name="Sitrit Y."/>
            <person name="Splivallo R."/>
            <person name="Traeger S."/>
            <person name="Wang M."/>
            <person name="Zifcakova L."/>
            <person name="Wipf D."/>
            <person name="Zambonelli A."/>
            <person name="Paolocci F."/>
            <person name="Nowrousian M."/>
            <person name="Ottonello S."/>
            <person name="Baldrian P."/>
            <person name="Spatafora J.W."/>
            <person name="Henrissat B."/>
            <person name="Nagy L.G."/>
            <person name="Aury J.M."/>
            <person name="Wincker P."/>
            <person name="Grigoriev I.V."/>
            <person name="Bonfante P."/>
            <person name="Martin F.M."/>
        </authorList>
    </citation>
    <scope>NUCLEOTIDE SEQUENCE [LARGE SCALE GENOMIC DNA]</scope>
    <source>
        <strain evidence="7 8">RN42</strain>
    </source>
</reference>
<dbReference type="GO" id="GO:0005789">
    <property type="term" value="C:endoplasmic reticulum membrane"/>
    <property type="evidence" value="ECO:0007669"/>
    <property type="project" value="UniProtKB-SubCell"/>
</dbReference>
<accession>A0A3N4IMG0</accession>
<gene>
    <name evidence="7" type="ORF">BJ508DRAFT_410823</name>
</gene>
<evidence type="ECO:0000256" key="2">
    <source>
        <dbReference type="ARBA" id="ARBA00022692"/>
    </source>
</evidence>
<keyword evidence="2 6" id="KW-0812">Transmembrane</keyword>
<feature type="transmembrane region" description="Helical" evidence="6">
    <location>
        <begin position="163"/>
        <end position="185"/>
    </location>
</feature>
<evidence type="ECO:0008006" key="9">
    <source>
        <dbReference type="Google" id="ProtNLM"/>
    </source>
</evidence>
<dbReference type="InterPro" id="IPR021013">
    <property type="entry name" value="ATPase_Vma12"/>
</dbReference>
<dbReference type="Pfam" id="PF11712">
    <property type="entry name" value="Vma12"/>
    <property type="match status" value="1"/>
</dbReference>
<name>A0A3N4IMG0_ASCIM</name>
<keyword evidence="5 6" id="KW-0472">Membrane</keyword>
<dbReference type="EMBL" id="ML119647">
    <property type="protein sequence ID" value="RPA87312.1"/>
    <property type="molecule type" value="Genomic_DNA"/>
</dbReference>
<proteinExistence type="predicted"/>
<dbReference type="OrthoDB" id="19981at2759"/>
<evidence type="ECO:0000256" key="6">
    <source>
        <dbReference type="SAM" id="Phobius"/>
    </source>
</evidence>
<feature type="transmembrane region" description="Helical" evidence="6">
    <location>
        <begin position="135"/>
        <end position="157"/>
    </location>
</feature>
<keyword evidence="8" id="KW-1185">Reference proteome</keyword>
<dbReference type="Proteomes" id="UP000275078">
    <property type="component" value="Unassembled WGS sequence"/>
</dbReference>
<evidence type="ECO:0000256" key="4">
    <source>
        <dbReference type="ARBA" id="ARBA00022989"/>
    </source>
</evidence>
<evidence type="ECO:0000256" key="1">
    <source>
        <dbReference type="ARBA" id="ARBA00004477"/>
    </source>
</evidence>
<dbReference type="PANTHER" id="PTHR31394">
    <property type="entry name" value="TRANSMEMBRANE PROTEIN 199"/>
    <property type="match status" value="1"/>
</dbReference>
<dbReference type="PANTHER" id="PTHR31394:SF1">
    <property type="entry name" value="TRANSMEMBRANE PROTEIN 199"/>
    <property type="match status" value="1"/>
</dbReference>
<evidence type="ECO:0000256" key="3">
    <source>
        <dbReference type="ARBA" id="ARBA00022824"/>
    </source>
</evidence>
<dbReference type="GO" id="GO:0070072">
    <property type="term" value="P:vacuolar proton-transporting V-type ATPase complex assembly"/>
    <property type="evidence" value="ECO:0007669"/>
    <property type="project" value="InterPro"/>
</dbReference>
<keyword evidence="3" id="KW-0256">Endoplasmic reticulum</keyword>
<organism evidence="7 8">
    <name type="scientific">Ascobolus immersus RN42</name>
    <dbReference type="NCBI Taxonomy" id="1160509"/>
    <lineage>
        <taxon>Eukaryota</taxon>
        <taxon>Fungi</taxon>
        <taxon>Dikarya</taxon>
        <taxon>Ascomycota</taxon>
        <taxon>Pezizomycotina</taxon>
        <taxon>Pezizomycetes</taxon>
        <taxon>Pezizales</taxon>
        <taxon>Ascobolaceae</taxon>
        <taxon>Ascobolus</taxon>
    </lineage>
</organism>
<sequence>MVLMTASPDLEPALVAYNALPTTLYPFTLPVTIIDHRMILQIYRSLNLRIPLEERNPQFSRKALFKACGRYVPPQPEPLSEEAKEEYDELMDRLRREQEEKEYRRMLTGLVKPTDVGREYEDEYTVDDLKRHVQIIFNVLLSTFACAGAVWVVAGSWELHYRITAAMVTGIVVAVAEVVVLNGYLRRVGTAKKKEVVRLASGEVREVLQRIEISGGGGTALKEKVEVFAEVLPLPDRTEDEKRKKIE</sequence>
<evidence type="ECO:0000313" key="7">
    <source>
        <dbReference type="EMBL" id="RPA87312.1"/>
    </source>
</evidence>
<dbReference type="AlphaFoldDB" id="A0A3N4IMG0"/>
<keyword evidence="4 6" id="KW-1133">Transmembrane helix</keyword>
<evidence type="ECO:0000256" key="5">
    <source>
        <dbReference type="ARBA" id="ARBA00023136"/>
    </source>
</evidence>
<comment type="subcellular location">
    <subcellularLocation>
        <location evidence="1">Endoplasmic reticulum membrane</location>
        <topology evidence="1">Multi-pass membrane protein</topology>
    </subcellularLocation>
</comment>